<accession>A0A9X1MMT7</accession>
<gene>
    <name evidence="1" type="ORF">LOC68_16650</name>
</gene>
<dbReference type="RefSeq" id="WP_230220806.1">
    <property type="nucleotide sequence ID" value="NZ_JAJKFT010000010.1"/>
</dbReference>
<comment type="caution">
    <text evidence="1">The sequence shown here is derived from an EMBL/GenBank/DDBJ whole genome shotgun (WGS) entry which is preliminary data.</text>
</comment>
<organism evidence="1 2">
    <name type="scientific">Blastopirellula sediminis</name>
    <dbReference type="NCBI Taxonomy" id="2894196"/>
    <lineage>
        <taxon>Bacteria</taxon>
        <taxon>Pseudomonadati</taxon>
        <taxon>Planctomycetota</taxon>
        <taxon>Planctomycetia</taxon>
        <taxon>Pirellulales</taxon>
        <taxon>Pirellulaceae</taxon>
        <taxon>Blastopirellula</taxon>
    </lineage>
</organism>
<reference evidence="1" key="1">
    <citation type="submission" date="2021-11" db="EMBL/GenBank/DDBJ databases">
        <title>Genome sequence.</title>
        <authorList>
            <person name="Sun Q."/>
        </authorList>
    </citation>
    <scope>NUCLEOTIDE SEQUENCE</scope>
    <source>
        <strain evidence="1">JC732</strain>
    </source>
</reference>
<protein>
    <submittedName>
        <fullName evidence="1">Uncharacterized protein</fullName>
    </submittedName>
</protein>
<proteinExistence type="predicted"/>
<dbReference type="AlphaFoldDB" id="A0A9X1MMT7"/>
<evidence type="ECO:0000313" key="2">
    <source>
        <dbReference type="Proteomes" id="UP001139103"/>
    </source>
</evidence>
<sequence length="74" mass="8069">MTGLLLGIVNGILVLEQSSPGDPILYLTLIAPLRLLSEVSAAAIVVSSLLRWGCRQYLEYRSVLELSESDPPEE</sequence>
<name>A0A9X1MMT7_9BACT</name>
<keyword evidence="2" id="KW-1185">Reference proteome</keyword>
<dbReference type="EMBL" id="JAJKFT010000010">
    <property type="protein sequence ID" value="MCC9630023.1"/>
    <property type="molecule type" value="Genomic_DNA"/>
</dbReference>
<dbReference type="Proteomes" id="UP001139103">
    <property type="component" value="Unassembled WGS sequence"/>
</dbReference>
<evidence type="ECO:0000313" key="1">
    <source>
        <dbReference type="EMBL" id="MCC9630023.1"/>
    </source>
</evidence>